<gene>
    <name evidence="11" type="ORF">C6P46_003793</name>
</gene>
<dbReference type="Gene3D" id="1.10.8.50">
    <property type="match status" value="1"/>
</dbReference>
<dbReference type="GO" id="GO:0003723">
    <property type="term" value="F:RNA binding"/>
    <property type="evidence" value="ECO:0007669"/>
    <property type="project" value="InterPro"/>
</dbReference>
<dbReference type="InterPro" id="IPR027437">
    <property type="entry name" value="Rbsml_uS13_C"/>
</dbReference>
<keyword evidence="8" id="KW-0687">Ribonucleoprotein</keyword>
<proteinExistence type="inferred from homology"/>
<dbReference type="GO" id="GO:0005737">
    <property type="term" value="C:cytoplasm"/>
    <property type="evidence" value="ECO:0007669"/>
    <property type="project" value="UniProtKB-SubCell"/>
</dbReference>
<comment type="subcellular location">
    <subcellularLocation>
        <location evidence="2">Cytoplasm</location>
    </subcellularLocation>
</comment>
<dbReference type="Proteomes" id="UP000777482">
    <property type="component" value="Unassembled WGS sequence"/>
</dbReference>
<dbReference type="GO" id="GO:1990904">
    <property type="term" value="C:ribonucleoprotein complex"/>
    <property type="evidence" value="ECO:0007669"/>
    <property type="project" value="UniProtKB-KW"/>
</dbReference>
<dbReference type="InterPro" id="IPR002563">
    <property type="entry name" value="Flavin_Rdtase-like_dom"/>
</dbReference>
<dbReference type="GO" id="GO:0006412">
    <property type="term" value="P:translation"/>
    <property type="evidence" value="ECO:0007669"/>
    <property type="project" value="InterPro"/>
</dbReference>
<dbReference type="Gene3D" id="4.10.910.10">
    <property type="entry name" value="30s ribosomal protein s13, domain 2"/>
    <property type="match status" value="1"/>
</dbReference>
<dbReference type="EMBL" id="PUHQ01000032">
    <property type="protein sequence ID" value="KAG0661691.1"/>
    <property type="molecule type" value="Genomic_DNA"/>
</dbReference>
<evidence type="ECO:0000256" key="8">
    <source>
        <dbReference type="ARBA" id="ARBA00023274"/>
    </source>
</evidence>
<keyword evidence="7" id="KW-0689">Ribosomal protein</keyword>
<dbReference type="NCBIfam" id="NF003140">
    <property type="entry name" value="PRK04053.1"/>
    <property type="match status" value="1"/>
</dbReference>
<accession>A0A9P7B730</accession>
<evidence type="ECO:0000256" key="1">
    <source>
        <dbReference type="ARBA" id="ARBA00001917"/>
    </source>
</evidence>
<reference evidence="11 12" key="1">
    <citation type="submission" date="2020-11" db="EMBL/GenBank/DDBJ databases">
        <title>Kefir isolates.</title>
        <authorList>
            <person name="Marcisauskas S."/>
            <person name="Kim Y."/>
            <person name="Blasche S."/>
        </authorList>
    </citation>
    <scope>NUCLEOTIDE SEQUENCE [LARGE SCALE GENOMIC DNA]</scope>
    <source>
        <strain evidence="11 12">KR</strain>
    </source>
</reference>
<evidence type="ECO:0000259" key="10">
    <source>
        <dbReference type="SMART" id="SM00903"/>
    </source>
</evidence>
<dbReference type="InterPro" id="IPR001892">
    <property type="entry name" value="Ribosomal_uS13"/>
</dbReference>
<dbReference type="InterPro" id="IPR012349">
    <property type="entry name" value="Split_barrel_FMN-bd"/>
</dbReference>
<feature type="domain" description="Flavin reductase like" evidence="10">
    <location>
        <begin position="299"/>
        <end position="452"/>
    </location>
</feature>
<dbReference type="PROSITE" id="PS50159">
    <property type="entry name" value="RIBOSOMAL_S13_2"/>
    <property type="match status" value="1"/>
</dbReference>
<evidence type="ECO:0000313" key="12">
    <source>
        <dbReference type="Proteomes" id="UP000777482"/>
    </source>
</evidence>
<dbReference type="SUPFAM" id="SSF46946">
    <property type="entry name" value="S13-like H2TH domain"/>
    <property type="match status" value="1"/>
</dbReference>
<evidence type="ECO:0000256" key="2">
    <source>
        <dbReference type="ARBA" id="ARBA00004496"/>
    </source>
</evidence>
<comment type="cofactor">
    <cofactor evidence="1">
        <name>FMN</name>
        <dbReference type="ChEBI" id="CHEBI:58210"/>
    </cofactor>
</comment>
<protein>
    <recommendedName>
        <fullName evidence="10">Flavin reductase like domain-containing protein</fullName>
    </recommendedName>
</protein>
<dbReference type="SMART" id="SM00903">
    <property type="entry name" value="Flavin_Reduct"/>
    <property type="match status" value="1"/>
</dbReference>
<sequence>MSLVVPEAHVQFQHILRLLNTNVDGKRKIMYALTEIKGVGRRYANLVCKKADVDLAKRAGELNPDELERIVTIMQNPGQFKIPQWFVNRQRDIVDGKSGHLLSNQLDSKMREDLERLKKIRNHRGLRTYWGLRVRGQHTKTTGRRGKTVGVSKKNQLGEDSNCLDVCSSGDPDTETRLSPHGRRASELAAAGAVGAASCPSSHLVRSESLGVASGALALSCLRTRHSLKPDFQASEQFNVTKIPSPEWQVGTGANGRQDLPGVKEGLWDGKNANEPGRFREIDPATVEPKGGLYKMMISAVTPRPIGFLSTVNAKGERNLAPFSYFNMVSHDPPCVMAAFTHPSADELKGTCENILDTKEFVANLISEPFVEAANYTSIDAPKGVSEWPLSGLTPVDSKTIKPPRVGESGFSMECVLEHHYHLHNDAGKRTGTVVLGRVKLFHVRSDLINDWLIDTDKLQPVSRLGGITYGRTTSVYETPRPVFAKEKERDEVKKLLAKV</sequence>
<dbReference type="Pfam" id="PF01613">
    <property type="entry name" value="Flavin_Reduct"/>
    <property type="match status" value="1"/>
</dbReference>
<comment type="similarity">
    <text evidence="3">Belongs to the universal ribosomal protein uS13 family.</text>
</comment>
<dbReference type="PANTHER" id="PTHR33798">
    <property type="entry name" value="FLAVOPROTEIN OXYGENASE"/>
    <property type="match status" value="1"/>
</dbReference>
<dbReference type="SUPFAM" id="SSF50475">
    <property type="entry name" value="FMN-binding split barrel"/>
    <property type="match status" value="1"/>
</dbReference>
<dbReference type="GO" id="GO:0005840">
    <property type="term" value="C:ribosome"/>
    <property type="evidence" value="ECO:0007669"/>
    <property type="project" value="UniProtKB-KW"/>
</dbReference>
<evidence type="ECO:0000313" key="11">
    <source>
        <dbReference type="EMBL" id="KAG0661691.1"/>
    </source>
</evidence>
<dbReference type="PANTHER" id="PTHR33798:SF5">
    <property type="entry name" value="FLAVIN REDUCTASE LIKE DOMAIN-CONTAINING PROTEIN"/>
    <property type="match status" value="1"/>
</dbReference>
<dbReference type="FunFam" id="4.10.910.10:FF:000002">
    <property type="entry name" value="40S ribosomal protein S18"/>
    <property type="match status" value="1"/>
</dbReference>
<name>A0A9P7B730_RHOMI</name>
<comment type="similarity">
    <text evidence="9">Belongs to the flavoredoxin family.</text>
</comment>
<evidence type="ECO:0000256" key="6">
    <source>
        <dbReference type="ARBA" id="ARBA00022643"/>
    </source>
</evidence>
<comment type="caution">
    <text evidence="11">The sequence shown here is derived from an EMBL/GenBank/DDBJ whole genome shotgun (WGS) entry which is preliminary data.</text>
</comment>
<dbReference type="GO" id="GO:0003735">
    <property type="term" value="F:structural constituent of ribosome"/>
    <property type="evidence" value="ECO:0007669"/>
    <property type="project" value="InterPro"/>
</dbReference>
<keyword evidence="5" id="KW-0285">Flavoprotein</keyword>
<keyword evidence="4" id="KW-0963">Cytoplasm</keyword>
<dbReference type="Gene3D" id="2.30.110.10">
    <property type="entry name" value="Electron Transport, Fmn-binding Protein, Chain A"/>
    <property type="match status" value="1"/>
</dbReference>
<keyword evidence="12" id="KW-1185">Reference proteome</keyword>
<organism evidence="11 12">
    <name type="scientific">Rhodotorula mucilaginosa</name>
    <name type="common">Yeast</name>
    <name type="synonym">Rhodotorula rubra</name>
    <dbReference type="NCBI Taxonomy" id="5537"/>
    <lineage>
        <taxon>Eukaryota</taxon>
        <taxon>Fungi</taxon>
        <taxon>Dikarya</taxon>
        <taxon>Basidiomycota</taxon>
        <taxon>Pucciniomycotina</taxon>
        <taxon>Microbotryomycetes</taxon>
        <taxon>Sporidiobolales</taxon>
        <taxon>Sporidiobolaceae</taxon>
        <taxon>Rhodotorula</taxon>
    </lineage>
</organism>
<evidence type="ECO:0000256" key="3">
    <source>
        <dbReference type="ARBA" id="ARBA00008080"/>
    </source>
</evidence>
<dbReference type="Pfam" id="PF00416">
    <property type="entry name" value="Ribosomal_S13"/>
    <property type="match status" value="1"/>
</dbReference>
<evidence type="ECO:0000256" key="9">
    <source>
        <dbReference type="ARBA" id="ARBA00038054"/>
    </source>
</evidence>
<dbReference type="AlphaFoldDB" id="A0A9P7B730"/>
<evidence type="ECO:0000256" key="4">
    <source>
        <dbReference type="ARBA" id="ARBA00022490"/>
    </source>
</evidence>
<dbReference type="HAMAP" id="MF_01315">
    <property type="entry name" value="Ribosomal_uS13"/>
    <property type="match status" value="1"/>
</dbReference>
<evidence type="ECO:0000256" key="5">
    <source>
        <dbReference type="ARBA" id="ARBA00022630"/>
    </source>
</evidence>
<dbReference type="InterPro" id="IPR010979">
    <property type="entry name" value="Ribosomal_uS13-like_H2TH"/>
</dbReference>
<keyword evidence="6" id="KW-0288">FMN</keyword>
<dbReference type="FunFam" id="1.10.8.50:FF:000002">
    <property type="entry name" value="40S ribosomal protein S18"/>
    <property type="match status" value="1"/>
</dbReference>
<dbReference type="GO" id="GO:0010181">
    <property type="term" value="F:FMN binding"/>
    <property type="evidence" value="ECO:0007669"/>
    <property type="project" value="InterPro"/>
</dbReference>
<evidence type="ECO:0000256" key="7">
    <source>
        <dbReference type="ARBA" id="ARBA00022980"/>
    </source>
</evidence>
<dbReference type="OrthoDB" id="298012at2759"/>